<dbReference type="Proteomes" id="UP001595733">
    <property type="component" value="Unassembled WGS sequence"/>
</dbReference>
<evidence type="ECO:0000256" key="5">
    <source>
        <dbReference type="RuleBase" id="RU003345"/>
    </source>
</evidence>
<keyword evidence="8" id="KW-1185">Reference proteome</keyword>
<keyword evidence="2 5" id="KW-0560">Oxidoreductase</keyword>
<dbReference type="PANTHER" id="PTHR42986:SF1">
    <property type="entry name" value="BENZALDEHYDE DEHYDROGENASE YFMT"/>
    <property type="match status" value="1"/>
</dbReference>
<dbReference type="InterPro" id="IPR016163">
    <property type="entry name" value="Ald_DH_C"/>
</dbReference>
<dbReference type="InterPro" id="IPR029510">
    <property type="entry name" value="Ald_DH_CS_GLU"/>
</dbReference>
<evidence type="ECO:0000313" key="8">
    <source>
        <dbReference type="Proteomes" id="UP001595733"/>
    </source>
</evidence>
<evidence type="ECO:0000256" key="3">
    <source>
        <dbReference type="ARBA" id="ARBA00023027"/>
    </source>
</evidence>
<accession>A0ABV8USN8</accession>
<dbReference type="InterPro" id="IPR015590">
    <property type="entry name" value="Aldehyde_DH_dom"/>
</dbReference>
<comment type="caution">
    <text evidence="7">The sequence shown here is derived from an EMBL/GenBank/DDBJ whole genome shotgun (WGS) entry which is preliminary data.</text>
</comment>
<protein>
    <submittedName>
        <fullName evidence="7">Aldehyde dehydrogenase family protein</fullName>
    </submittedName>
</protein>
<sequence>MNQFIEITNQFINGQWKKGTANKTAEIQNPYNNEVLKVVTIASKEDVNDAYVAAQKAQKVWANVSPEEKKKVLLKAAQYLQDHEDEILEVLVKDSGSSVFKSKFEIHASVEALKEAADYPKQTNTVTTPSAIPDKVNHIIRKPIGVVTSISPFNFPLFLSIRTIAPAIATGNAVVHKPDLQTSISGGVIFAKMFEEAGLPPGAFNLIVTDVTELGDYLIEHPIPKLISFTGSTAVGKHIGKIAGESLKRVALELGGNSPFLVLEDANVDEAVDAALFGKFLHSGQICMIVNRMLVHRAVYDEFVEKFVSRATKIKVGNPEDPEILLGPLINERQIEKVLNMAEMAEKEGARVALRGKRVGNTVTPFVFTDVSNDSTIAQSEIFGPIATIIPFDTEEEGIRLANETEYGLSSGIFTKDLERGLEVAKQIESGMAHVNDQPVNVEAGMPFGGEKGSGVGRFGGQWAFNEFTTVQWVTVQEKPRQFPFE</sequence>
<dbReference type="EMBL" id="JBHSEF010000010">
    <property type="protein sequence ID" value="MFC4354317.1"/>
    <property type="molecule type" value="Genomic_DNA"/>
</dbReference>
<dbReference type="Gene3D" id="3.40.309.10">
    <property type="entry name" value="Aldehyde Dehydrogenase, Chain A, domain 2"/>
    <property type="match status" value="1"/>
</dbReference>
<comment type="similarity">
    <text evidence="1 5">Belongs to the aldehyde dehydrogenase family.</text>
</comment>
<dbReference type="Gene3D" id="3.40.605.10">
    <property type="entry name" value="Aldehyde Dehydrogenase, Chain A, domain 1"/>
    <property type="match status" value="1"/>
</dbReference>
<feature type="active site" evidence="4">
    <location>
        <position position="253"/>
    </location>
</feature>
<dbReference type="RefSeq" id="WP_378140596.1">
    <property type="nucleotide sequence ID" value="NZ_JBHSEF010000010.1"/>
</dbReference>
<evidence type="ECO:0000313" key="7">
    <source>
        <dbReference type="EMBL" id="MFC4354317.1"/>
    </source>
</evidence>
<gene>
    <name evidence="7" type="ORF">ACFO0S_04415</name>
</gene>
<dbReference type="PANTHER" id="PTHR42986">
    <property type="entry name" value="BENZALDEHYDE DEHYDROGENASE YFMT"/>
    <property type="match status" value="1"/>
</dbReference>
<evidence type="ECO:0000256" key="4">
    <source>
        <dbReference type="PROSITE-ProRule" id="PRU10007"/>
    </source>
</evidence>
<feature type="domain" description="Aldehyde dehydrogenase" evidence="6">
    <location>
        <begin position="16"/>
        <end position="474"/>
    </location>
</feature>
<evidence type="ECO:0000256" key="1">
    <source>
        <dbReference type="ARBA" id="ARBA00009986"/>
    </source>
</evidence>
<dbReference type="InterPro" id="IPR016162">
    <property type="entry name" value="Ald_DH_N"/>
</dbReference>
<dbReference type="PROSITE" id="PS00687">
    <property type="entry name" value="ALDEHYDE_DEHYDR_GLU"/>
    <property type="match status" value="1"/>
</dbReference>
<proteinExistence type="inferred from homology"/>
<reference evidence="8" key="1">
    <citation type="journal article" date="2019" name="Int. J. Syst. Evol. Microbiol.">
        <title>The Global Catalogue of Microorganisms (GCM) 10K type strain sequencing project: providing services to taxonomists for standard genome sequencing and annotation.</title>
        <authorList>
            <consortium name="The Broad Institute Genomics Platform"/>
            <consortium name="The Broad Institute Genome Sequencing Center for Infectious Disease"/>
            <person name="Wu L."/>
            <person name="Ma J."/>
        </authorList>
    </citation>
    <scope>NUCLEOTIDE SEQUENCE [LARGE SCALE GENOMIC DNA]</scope>
    <source>
        <strain evidence="8">CCUG 50353</strain>
    </source>
</reference>
<keyword evidence="3" id="KW-0520">NAD</keyword>
<dbReference type="InterPro" id="IPR016161">
    <property type="entry name" value="Ald_DH/histidinol_DH"/>
</dbReference>
<dbReference type="Pfam" id="PF00171">
    <property type="entry name" value="Aldedh"/>
    <property type="match status" value="1"/>
</dbReference>
<name>A0ABV8USN8_9BACL</name>
<evidence type="ECO:0000259" key="6">
    <source>
        <dbReference type="Pfam" id="PF00171"/>
    </source>
</evidence>
<evidence type="ECO:0000256" key="2">
    <source>
        <dbReference type="ARBA" id="ARBA00023002"/>
    </source>
</evidence>
<organism evidence="7 8">
    <name type="scientific">Chryseomicrobium palamuruense</name>
    <dbReference type="NCBI Taxonomy" id="682973"/>
    <lineage>
        <taxon>Bacteria</taxon>
        <taxon>Bacillati</taxon>
        <taxon>Bacillota</taxon>
        <taxon>Bacilli</taxon>
        <taxon>Bacillales</taxon>
        <taxon>Caryophanaceae</taxon>
        <taxon>Chryseomicrobium</taxon>
    </lineage>
</organism>
<dbReference type="SUPFAM" id="SSF53720">
    <property type="entry name" value="ALDH-like"/>
    <property type="match status" value="1"/>
</dbReference>